<accession>A0A431TH94</accession>
<organism evidence="8 9">
    <name type="scientific">Variovorax gossypii</name>
    <dbReference type="NCBI Taxonomy" id="1679495"/>
    <lineage>
        <taxon>Bacteria</taxon>
        <taxon>Pseudomonadati</taxon>
        <taxon>Pseudomonadota</taxon>
        <taxon>Betaproteobacteria</taxon>
        <taxon>Burkholderiales</taxon>
        <taxon>Comamonadaceae</taxon>
        <taxon>Variovorax</taxon>
    </lineage>
</organism>
<evidence type="ECO:0000313" key="8">
    <source>
        <dbReference type="EMBL" id="RTQ32404.1"/>
    </source>
</evidence>
<keyword evidence="6" id="KW-0029">Amino-acid transport</keyword>
<keyword evidence="2" id="KW-0813">Transport</keyword>
<keyword evidence="5 8" id="KW-0067">ATP-binding</keyword>
<sequence>MAEEALLSLRGISAAYGRIQALCNVSVEVPEGQIVALLGSNGAGKTTTLNCISNIVDCTEGEVRLAGERIDRLGSDALVKRGIVQVPEGRQVFRDMSVRENLDLGAYLRRDRAGIRNDLEAVYGMFPRLKERQGQMAATLSGGEQQMLAIGRAVMARPRVMLFDEPSMGLSPLLVEQMFGIIERLHREQKITILLVEQNVQLALAVSSYGYILENGEISLNGPAAQLADDEAVRRAYLGV</sequence>
<evidence type="ECO:0000256" key="3">
    <source>
        <dbReference type="ARBA" id="ARBA00022475"/>
    </source>
</evidence>
<name>A0A431TH94_9BURK</name>
<dbReference type="PANTHER" id="PTHR43820">
    <property type="entry name" value="HIGH-AFFINITY BRANCHED-CHAIN AMINO ACID TRANSPORT ATP-BINDING PROTEIN LIVF"/>
    <property type="match status" value="1"/>
</dbReference>
<comment type="caution">
    <text evidence="8">The sequence shown here is derived from an EMBL/GenBank/DDBJ whole genome shotgun (WGS) entry which is preliminary data.</text>
</comment>
<dbReference type="CDD" id="cd03224">
    <property type="entry name" value="ABC_TM1139_LivF_branched"/>
    <property type="match status" value="1"/>
</dbReference>
<comment type="similarity">
    <text evidence="1">Belongs to the ABC transporter superfamily.</text>
</comment>
<dbReference type="SUPFAM" id="SSF52540">
    <property type="entry name" value="P-loop containing nucleoside triphosphate hydrolases"/>
    <property type="match status" value="1"/>
</dbReference>
<dbReference type="Pfam" id="PF00005">
    <property type="entry name" value="ABC_tran"/>
    <property type="match status" value="1"/>
</dbReference>
<dbReference type="SMART" id="SM00382">
    <property type="entry name" value="AAA"/>
    <property type="match status" value="1"/>
</dbReference>
<evidence type="ECO:0000259" key="7">
    <source>
        <dbReference type="PROSITE" id="PS50893"/>
    </source>
</evidence>
<gene>
    <name evidence="8" type="ORF">EJP69_20865</name>
</gene>
<dbReference type="GO" id="GO:0016887">
    <property type="term" value="F:ATP hydrolysis activity"/>
    <property type="evidence" value="ECO:0007669"/>
    <property type="project" value="InterPro"/>
</dbReference>
<keyword evidence="4" id="KW-0547">Nucleotide-binding</keyword>
<dbReference type="AlphaFoldDB" id="A0A431TH94"/>
<dbReference type="InterPro" id="IPR052156">
    <property type="entry name" value="BCAA_Transport_ATP-bd_LivF"/>
</dbReference>
<proteinExistence type="inferred from homology"/>
<evidence type="ECO:0000256" key="6">
    <source>
        <dbReference type="ARBA" id="ARBA00022970"/>
    </source>
</evidence>
<evidence type="ECO:0000256" key="2">
    <source>
        <dbReference type="ARBA" id="ARBA00022448"/>
    </source>
</evidence>
<evidence type="ECO:0000256" key="1">
    <source>
        <dbReference type="ARBA" id="ARBA00005417"/>
    </source>
</evidence>
<evidence type="ECO:0000313" key="9">
    <source>
        <dbReference type="Proteomes" id="UP000267418"/>
    </source>
</evidence>
<protein>
    <submittedName>
        <fullName evidence="8">ABC transporter ATP-binding protein</fullName>
    </submittedName>
</protein>
<dbReference type="Proteomes" id="UP000267418">
    <property type="component" value="Unassembled WGS sequence"/>
</dbReference>
<dbReference type="EMBL" id="RXOE01000006">
    <property type="protein sequence ID" value="RTQ32404.1"/>
    <property type="molecule type" value="Genomic_DNA"/>
</dbReference>
<reference evidence="8 9" key="1">
    <citation type="submission" date="2018-12" db="EMBL/GenBank/DDBJ databases">
        <title>The genome of Variovorax gossypii DSM 100435.</title>
        <authorList>
            <person name="Gao J."/>
            <person name="Sun J."/>
        </authorList>
    </citation>
    <scope>NUCLEOTIDE SEQUENCE [LARGE SCALE GENOMIC DNA]</scope>
    <source>
        <strain evidence="8 9">DSM 100435</strain>
    </source>
</reference>
<feature type="domain" description="ABC transporter" evidence="7">
    <location>
        <begin position="7"/>
        <end position="240"/>
    </location>
</feature>
<dbReference type="RefSeq" id="WP_126472376.1">
    <property type="nucleotide sequence ID" value="NZ_RXOE01000006.1"/>
</dbReference>
<evidence type="ECO:0000256" key="4">
    <source>
        <dbReference type="ARBA" id="ARBA00022741"/>
    </source>
</evidence>
<evidence type="ECO:0000256" key="5">
    <source>
        <dbReference type="ARBA" id="ARBA00022840"/>
    </source>
</evidence>
<dbReference type="InterPro" id="IPR003593">
    <property type="entry name" value="AAA+_ATPase"/>
</dbReference>
<dbReference type="PROSITE" id="PS00211">
    <property type="entry name" value="ABC_TRANSPORTER_1"/>
    <property type="match status" value="1"/>
</dbReference>
<keyword evidence="3" id="KW-0472">Membrane</keyword>
<dbReference type="Gene3D" id="3.40.50.300">
    <property type="entry name" value="P-loop containing nucleotide triphosphate hydrolases"/>
    <property type="match status" value="1"/>
</dbReference>
<dbReference type="InterPro" id="IPR027417">
    <property type="entry name" value="P-loop_NTPase"/>
</dbReference>
<keyword evidence="3" id="KW-1003">Cell membrane</keyword>
<dbReference type="PANTHER" id="PTHR43820:SF4">
    <property type="entry name" value="HIGH-AFFINITY BRANCHED-CHAIN AMINO ACID TRANSPORT ATP-BINDING PROTEIN LIVF"/>
    <property type="match status" value="1"/>
</dbReference>
<dbReference type="PROSITE" id="PS50893">
    <property type="entry name" value="ABC_TRANSPORTER_2"/>
    <property type="match status" value="1"/>
</dbReference>
<dbReference type="GO" id="GO:0005524">
    <property type="term" value="F:ATP binding"/>
    <property type="evidence" value="ECO:0007669"/>
    <property type="project" value="UniProtKB-KW"/>
</dbReference>
<dbReference type="OrthoDB" id="9776369at2"/>
<dbReference type="GO" id="GO:0015807">
    <property type="term" value="P:L-amino acid transport"/>
    <property type="evidence" value="ECO:0007669"/>
    <property type="project" value="TreeGrafter"/>
</dbReference>
<dbReference type="InterPro" id="IPR017871">
    <property type="entry name" value="ABC_transporter-like_CS"/>
</dbReference>
<dbReference type="GO" id="GO:0015658">
    <property type="term" value="F:branched-chain amino acid transmembrane transporter activity"/>
    <property type="evidence" value="ECO:0007669"/>
    <property type="project" value="TreeGrafter"/>
</dbReference>
<keyword evidence="9" id="KW-1185">Reference proteome</keyword>
<dbReference type="InterPro" id="IPR003439">
    <property type="entry name" value="ABC_transporter-like_ATP-bd"/>
</dbReference>